<proteinExistence type="predicted"/>
<dbReference type="OrthoDB" id="7869153at2"/>
<reference evidence="2 3" key="2">
    <citation type="submission" date="2016-12" db="EMBL/GenBank/DDBJ databases">
        <title>Genome sequencing and description of Paenibacillus sp. nov. from high altitude lake in the Indian Trans- Himalayas.</title>
        <authorList>
            <person name="Kiran S."/>
            <person name="Swarnkar M.K."/>
            <person name="Rana A."/>
            <person name="Tewari R."/>
            <person name="Gulati A."/>
        </authorList>
    </citation>
    <scope>NUCLEOTIDE SEQUENCE [LARGE SCALE GENOMIC DNA]</scope>
    <source>
        <strain evidence="2 3">IHBB 9951</strain>
    </source>
</reference>
<evidence type="ECO:0000313" key="2">
    <source>
        <dbReference type="EMBL" id="OOC63005.1"/>
    </source>
</evidence>
<dbReference type="SUPFAM" id="SSF56059">
    <property type="entry name" value="Glutathione synthetase ATP-binding domain-like"/>
    <property type="match status" value="1"/>
</dbReference>
<dbReference type="AlphaFoldDB" id="A0A1B2E4K0"/>
<evidence type="ECO:0008006" key="4">
    <source>
        <dbReference type="Google" id="ProtNLM"/>
    </source>
</evidence>
<reference evidence="1" key="1">
    <citation type="submission" date="2016-08" db="EMBL/GenBank/DDBJ databases">
        <title>Complete Genome Seqeunce of Paenibacillus sp. nov. IHBB 9852 from high altitute lake of Indian trans-Himalayas.</title>
        <authorList>
            <person name="Kiran S."/>
            <person name="Swarnkar M.K."/>
            <person name="Rana A."/>
            <person name="Tewari R."/>
            <person name="Gulati A."/>
        </authorList>
    </citation>
    <scope>NUCLEOTIDE SEQUENCE [LARGE SCALE GENOMIC DNA]</scope>
    <source>
        <strain evidence="1">IHBB 9852</strain>
    </source>
</reference>
<dbReference type="KEGG" id="pib:BBD41_20930"/>
<protein>
    <recommendedName>
        <fullName evidence="4">ATP-grasp domain-containing protein</fullName>
    </recommendedName>
</protein>
<evidence type="ECO:0000313" key="3">
    <source>
        <dbReference type="Proteomes" id="UP000189059"/>
    </source>
</evidence>
<dbReference type="EMBL" id="MRVI01000001">
    <property type="protein sequence ID" value="OOC63005.1"/>
    <property type="molecule type" value="Genomic_DNA"/>
</dbReference>
<dbReference type="Proteomes" id="UP000189059">
    <property type="component" value="Unassembled WGS sequence"/>
</dbReference>
<keyword evidence="3" id="KW-1185">Reference proteome</keyword>
<sequence>MSLNFGNIHFSQQPEKVVFLSGSLMKSLGLSSRKTIRLRIGTDSVNAVVKPIDRSGKHIYVSAGTRNHLHVPRSGPVYIHSPRDGEVELGPVVGVLSDGPHNPSSPFGARTSYIRQLLREGNKKVFVYAFTPRDINWQRNTVQGYMLGTGGGFVRKTVPLPDVVYNRLPSRKTDFSPFTNQLRDRFLKRNIKFFNWCFFNKSDIYSKLDGDVQAGKYLPETYNNPSPERIKDMMERHHFVYYKPSAGSLGLGIYRLTYLPKKGYYARYHGNGGNTLLKFPSFGSLMRMLQSKHGSKLKSYVIQQGIRLIEIDGCPIDFRFHMHKNGRNRWTPVGIGAKKAGRGSVTTHIKNGGSLLTPEQALSRAFGSRANEVLERAKEASIAMSEAIENHHAHLLGEIGFDIGIDDSGKIWMFEANSKPGRSIFNHPALKGEGRASVDHVMEYSTYLAGFHRGNDS</sequence>
<dbReference type="EMBL" id="CP016809">
    <property type="protein sequence ID" value="ANY74827.1"/>
    <property type="molecule type" value="Genomic_DNA"/>
</dbReference>
<evidence type="ECO:0000313" key="1">
    <source>
        <dbReference type="EMBL" id="ANY74827.1"/>
    </source>
</evidence>
<dbReference type="RefSeq" id="WP_077567761.1">
    <property type="nucleotide sequence ID" value="NZ_CP016809.1"/>
</dbReference>
<accession>A0A1B2E4K0</accession>
<dbReference type="InterPro" id="IPR026838">
    <property type="entry name" value="YheC/D"/>
</dbReference>
<gene>
    <name evidence="2" type="ORF">BBD40_14685</name>
    <name evidence="1" type="ORF">BBD41_20930</name>
</gene>
<organism evidence="1">
    <name type="scientific">Paenibacillus ihbetae</name>
    <dbReference type="NCBI Taxonomy" id="1870820"/>
    <lineage>
        <taxon>Bacteria</taxon>
        <taxon>Bacillati</taxon>
        <taxon>Bacillota</taxon>
        <taxon>Bacilli</taxon>
        <taxon>Bacillales</taxon>
        <taxon>Paenibacillaceae</taxon>
        <taxon>Paenibacillus</taxon>
    </lineage>
</organism>
<dbReference type="Pfam" id="PF14398">
    <property type="entry name" value="ATPgrasp_YheCD"/>
    <property type="match status" value="1"/>
</dbReference>
<name>A0A1B2E4K0_9BACL</name>